<proteinExistence type="predicted"/>
<protein>
    <submittedName>
        <fullName evidence="1">Uncharacterized protein</fullName>
    </submittedName>
</protein>
<keyword evidence="2" id="KW-1185">Reference proteome</keyword>
<gene>
    <name evidence="1" type="ORF">ACFO4E_24525</name>
</gene>
<dbReference type="EMBL" id="JBHSFQ010000031">
    <property type="protein sequence ID" value="MFC4565034.1"/>
    <property type="molecule type" value="Genomic_DNA"/>
</dbReference>
<organism evidence="1 2">
    <name type="scientific">Nocardiopsis mangrovi</name>
    <dbReference type="NCBI Taxonomy" id="1179818"/>
    <lineage>
        <taxon>Bacteria</taxon>
        <taxon>Bacillati</taxon>
        <taxon>Actinomycetota</taxon>
        <taxon>Actinomycetes</taxon>
        <taxon>Streptosporangiales</taxon>
        <taxon>Nocardiopsidaceae</taxon>
        <taxon>Nocardiopsis</taxon>
    </lineage>
</organism>
<comment type="caution">
    <text evidence="1">The sequence shown here is derived from an EMBL/GenBank/DDBJ whole genome shotgun (WGS) entry which is preliminary data.</text>
</comment>
<accession>A0ABV9E1K4</accession>
<dbReference type="Proteomes" id="UP001595923">
    <property type="component" value="Unassembled WGS sequence"/>
</dbReference>
<sequence length="170" mass="18623">MPALPPIGAEIPRSMIAVNSSLTYQGTPHTLDFRGGIKKRVDVNPVDPINSVRLRTVGFRLTGEHDSLGTVTIEQNDIDADVQSLLTLTRQFPPEFIDRDVLSFSLTFGSDDEPIILTTREPMVLTAKLTQYPPRGDLYQLEKPVELVSLDDGDKVVAVLDALPLKTGGL</sequence>
<dbReference type="RefSeq" id="WP_378578654.1">
    <property type="nucleotide sequence ID" value="NZ_JBHSFQ010000031.1"/>
</dbReference>
<evidence type="ECO:0000313" key="2">
    <source>
        <dbReference type="Proteomes" id="UP001595923"/>
    </source>
</evidence>
<reference evidence="2" key="1">
    <citation type="journal article" date="2019" name="Int. J. Syst. Evol. Microbiol.">
        <title>The Global Catalogue of Microorganisms (GCM) 10K type strain sequencing project: providing services to taxonomists for standard genome sequencing and annotation.</title>
        <authorList>
            <consortium name="The Broad Institute Genomics Platform"/>
            <consortium name="The Broad Institute Genome Sequencing Center for Infectious Disease"/>
            <person name="Wu L."/>
            <person name="Ma J."/>
        </authorList>
    </citation>
    <scope>NUCLEOTIDE SEQUENCE [LARGE SCALE GENOMIC DNA]</scope>
    <source>
        <strain evidence="2">XZYJ18</strain>
    </source>
</reference>
<evidence type="ECO:0000313" key="1">
    <source>
        <dbReference type="EMBL" id="MFC4565034.1"/>
    </source>
</evidence>
<name>A0ABV9E1K4_9ACTN</name>